<gene>
    <name evidence="2" type="ORF">DIZ79_10280</name>
</gene>
<dbReference type="GO" id="GO:0035438">
    <property type="term" value="F:cyclic-di-GMP binding"/>
    <property type="evidence" value="ECO:0007669"/>
    <property type="project" value="InterPro"/>
</dbReference>
<proteinExistence type="predicted"/>
<name>A0A370DXX4_9GAMM</name>
<dbReference type="EMBL" id="QFXD01000183">
    <property type="protein sequence ID" value="RDH90056.1"/>
    <property type="molecule type" value="Genomic_DNA"/>
</dbReference>
<dbReference type="InterPro" id="IPR009875">
    <property type="entry name" value="PilZ_domain"/>
</dbReference>
<evidence type="ECO:0000313" key="3">
    <source>
        <dbReference type="Proteomes" id="UP000255508"/>
    </source>
</evidence>
<dbReference type="Proteomes" id="UP000255508">
    <property type="component" value="Unassembled WGS sequence"/>
</dbReference>
<organism evidence="2 3">
    <name type="scientific">endosymbiont of Lamellibrachia luymesi</name>
    <dbReference type="NCBI Taxonomy" id="2200907"/>
    <lineage>
        <taxon>Bacteria</taxon>
        <taxon>Pseudomonadati</taxon>
        <taxon>Pseudomonadota</taxon>
        <taxon>Gammaproteobacteria</taxon>
        <taxon>sulfur-oxidizing symbionts</taxon>
    </lineage>
</organism>
<reference evidence="2 3" key="1">
    <citation type="journal article" date="2018" name="ISME J.">
        <title>Endosymbiont genomes yield clues of tubeworm success.</title>
        <authorList>
            <person name="Li Y."/>
            <person name="Liles M.R."/>
            <person name="Halanych K.M."/>
        </authorList>
    </citation>
    <scope>NUCLEOTIDE SEQUENCE [LARGE SCALE GENOMIC DNA]</scope>
    <source>
        <strain evidence="2">A1422</strain>
    </source>
</reference>
<accession>A0A370DXX4</accession>
<dbReference type="Pfam" id="PF07238">
    <property type="entry name" value="PilZ"/>
    <property type="match status" value="1"/>
</dbReference>
<evidence type="ECO:0000313" key="2">
    <source>
        <dbReference type="EMBL" id="RDH90056.1"/>
    </source>
</evidence>
<comment type="caution">
    <text evidence="2">The sequence shown here is derived from an EMBL/GenBank/DDBJ whole genome shotgun (WGS) entry which is preliminary data.</text>
</comment>
<feature type="domain" description="PilZ" evidence="1">
    <location>
        <begin position="9"/>
        <end position="79"/>
    </location>
</feature>
<dbReference type="SUPFAM" id="SSF141371">
    <property type="entry name" value="PilZ domain-like"/>
    <property type="match status" value="1"/>
</dbReference>
<protein>
    <recommendedName>
        <fullName evidence="1">PilZ domain-containing protein</fullName>
    </recommendedName>
</protein>
<sequence length="89" mass="9957">MTTSGKPDERRLFRRVLFDAPMRISVGDKSYETTLVDLSLKGALAVCPADWDGPSDQSVELDIKLDDMETRIRMQTSVVTWPNSLAQPS</sequence>
<dbReference type="Gene3D" id="2.40.10.220">
    <property type="entry name" value="predicted glycosyltransferase like domains"/>
    <property type="match status" value="1"/>
</dbReference>
<evidence type="ECO:0000259" key="1">
    <source>
        <dbReference type="Pfam" id="PF07238"/>
    </source>
</evidence>
<dbReference type="AlphaFoldDB" id="A0A370DXX4"/>